<name>A0ABT2I797_9SPHN</name>
<feature type="compositionally biased region" description="Basic and acidic residues" evidence="1">
    <location>
        <begin position="176"/>
        <end position="195"/>
    </location>
</feature>
<evidence type="ECO:0000256" key="2">
    <source>
        <dbReference type="SAM" id="SignalP"/>
    </source>
</evidence>
<accession>A0ABT2I797</accession>
<evidence type="ECO:0000313" key="3">
    <source>
        <dbReference type="EMBL" id="MCT2400690.1"/>
    </source>
</evidence>
<gene>
    <name evidence="3" type="ORF">NZK81_14120</name>
</gene>
<comment type="caution">
    <text evidence="3">The sequence shown here is derived from an EMBL/GenBank/DDBJ whole genome shotgun (WGS) entry which is preliminary data.</text>
</comment>
<feature type="signal peptide" evidence="2">
    <location>
        <begin position="1"/>
        <end position="21"/>
    </location>
</feature>
<dbReference type="EMBL" id="JANZXA010000009">
    <property type="protein sequence ID" value="MCT2400690.1"/>
    <property type="molecule type" value="Genomic_DNA"/>
</dbReference>
<feature type="chain" id="PRO_5045759917" evidence="2">
    <location>
        <begin position="22"/>
        <end position="209"/>
    </location>
</feature>
<dbReference type="RefSeq" id="WP_260046785.1">
    <property type="nucleotide sequence ID" value="NZ_JANZXA010000009.1"/>
</dbReference>
<sequence length="209" mass="22200">MRRMLLTATVTASLLAGPVMARQQDKPVTNRNPDAMDVAKTPVTDLNVGRDGEIPPVLTAAVADPYTLTGLRKCSQLASAIGGLDEVLGPDIDLPQEERDRISSGRVAKWVVSSFIPFRGLIREVSGANAQDKKVNAAIQAGVARRGFLKGVGAARGCKYPASPAPPAVVQAHLERLRAEDGKDKKNDKGDKNDKGVSYTAEPVVQPIP</sequence>
<reference evidence="3" key="1">
    <citation type="submission" date="2022-09" db="EMBL/GenBank/DDBJ databases">
        <title>Novosphingobium sp. Nov., a polycyclic aromatic hydrocarbon-degrading bacterium isolated form mangrove sediments in HongKong.</title>
        <authorList>
            <person name="Hu Z."/>
        </authorList>
    </citation>
    <scope>NUCLEOTIDE SEQUENCE</scope>
    <source>
        <strain evidence="3">HK4-1</strain>
    </source>
</reference>
<evidence type="ECO:0000313" key="4">
    <source>
        <dbReference type="Proteomes" id="UP001165583"/>
    </source>
</evidence>
<organism evidence="3 4">
    <name type="scientific">Novosphingobium mangrovi</name>
    <name type="common">ex Huang et al. 2023</name>
    <dbReference type="NCBI Taxonomy" id="2976432"/>
    <lineage>
        <taxon>Bacteria</taxon>
        <taxon>Pseudomonadati</taxon>
        <taxon>Pseudomonadota</taxon>
        <taxon>Alphaproteobacteria</taxon>
        <taxon>Sphingomonadales</taxon>
        <taxon>Sphingomonadaceae</taxon>
        <taxon>Novosphingobium</taxon>
    </lineage>
</organism>
<protein>
    <submittedName>
        <fullName evidence="3">Uncharacterized protein</fullName>
    </submittedName>
</protein>
<proteinExistence type="predicted"/>
<keyword evidence="2" id="KW-0732">Signal</keyword>
<evidence type="ECO:0000256" key="1">
    <source>
        <dbReference type="SAM" id="MobiDB-lite"/>
    </source>
</evidence>
<keyword evidence="4" id="KW-1185">Reference proteome</keyword>
<feature type="region of interest" description="Disordered" evidence="1">
    <location>
        <begin position="176"/>
        <end position="209"/>
    </location>
</feature>
<dbReference type="Proteomes" id="UP001165583">
    <property type="component" value="Unassembled WGS sequence"/>
</dbReference>